<evidence type="ECO:0000313" key="2">
    <source>
        <dbReference type="Proteomes" id="UP000031408"/>
    </source>
</evidence>
<sequence>MSYKAKFTWIVAVLATFQTITGFSFPGTALPNSNKVSASVAAIAITPLSVIADETAVSSWYNMLHLDSLGMDQRVFAQAVKGWNKLRSHNRISRENILTIADFSQPSINKRLYVIDLDAGRVLYHTYVAHGRNTGKDKALSYSNRMSSYKSSPGFYLTSTTYNGSNGYSLRLTGLEKGINDNAQRRAIVMHGADYVNESYISSQGYIGRSQGCPAIPLELTMPVINTIKDGSCLFIYTASPSYTSRSTLLR</sequence>
<reference evidence="1 2" key="1">
    <citation type="submission" date="2014-11" db="EMBL/GenBank/DDBJ databases">
        <title>Genome sequence of Flavihumibacter solisilvae 3-3.</title>
        <authorList>
            <person name="Zhou G."/>
            <person name="Li M."/>
            <person name="Wang G."/>
        </authorList>
    </citation>
    <scope>NUCLEOTIDE SEQUENCE [LARGE SCALE GENOMIC DNA]</scope>
    <source>
        <strain evidence="1 2">3-3</strain>
    </source>
</reference>
<dbReference type="OrthoDB" id="9815195at2"/>
<dbReference type="Pfam" id="PF13645">
    <property type="entry name" value="YkuD_2"/>
    <property type="match status" value="1"/>
</dbReference>
<dbReference type="EMBL" id="JSVC01000005">
    <property type="protein sequence ID" value="KIC95688.1"/>
    <property type="molecule type" value="Genomic_DNA"/>
</dbReference>
<dbReference type="InterPro" id="IPR032676">
    <property type="entry name" value="YkuD_2"/>
</dbReference>
<dbReference type="PANTHER" id="PTHR38477">
    <property type="entry name" value="HYPOTHETICAL EXPORTED PROTEIN"/>
    <property type="match status" value="1"/>
</dbReference>
<dbReference type="RefSeq" id="WP_039137848.1">
    <property type="nucleotide sequence ID" value="NZ_JSVC01000005.1"/>
</dbReference>
<accession>A0A0C1LJY0</accession>
<evidence type="ECO:0008006" key="3">
    <source>
        <dbReference type="Google" id="ProtNLM"/>
    </source>
</evidence>
<organism evidence="1 2">
    <name type="scientific">Flavihumibacter solisilvae</name>
    <dbReference type="NCBI Taxonomy" id="1349421"/>
    <lineage>
        <taxon>Bacteria</taxon>
        <taxon>Pseudomonadati</taxon>
        <taxon>Bacteroidota</taxon>
        <taxon>Chitinophagia</taxon>
        <taxon>Chitinophagales</taxon>
        <taxon>Chitinophagaceae</taxon>
        <taxon>Flavihumibacter</taxon>
    </lineage>
</organism>
<keyword evidence="2" id="KW-1185">Reference proteome</keyword>
<gene>
    <name evidence="1" type="ORF">OI18_05465</name>
</gene>
<protein>
    <recommendedName>
        <fullName evidence="3">Murein L,D-transpeptidase catalytic domain family protein</fullName>
    </recommendedName>
</protein>
<name>A0A0C1LJY0_9BACT</name>
<proteinExistence type="predicted"/>
<dbReference type="PANTHER" id="PTHR38477:SF1">
    <property type="entry name" value="MUREIN L,D-TRANSPEPTIDASE CATALYTIC DOMAIN FAMILY PROTEIN"/>
    <property type="match status" value="1"/>
</dbReference>
<comment type="caution">
    <text evidence="1">The sequence shown here is derived from an EMBL/GenBank/DDBJ whole genome shotgun (WGS) entry which is preliminary data.</text>
</comment>
<dbReference type="AlphaFoldDB" id="A0A0C1LJY0"/>
<dbReference type="Proteomes" id="UP000031408">
    <property type="component" value="Unassembled WGS sequence"/>
</dbReference>
<dbReference type="STRING" id="1349421.OI18_05465"/>
<evidence type="ECO:0000313" key="1">
    <source>
        <dbReference type="EMBL" id="KIC95688.1"/>
    </source>
</evidence>